<sequence>MASSQMTRAYPQFSEIPLHPDHPPHSAWGLWGKDHELGTLNHLTPERVVAAAKEVQTGTRFGLNWALEQMDHTGGFRETIKHEIFQLEDNMNVRLIQLIQGYTDHLEDDRITFNTQTSTQWDGLRHWGFDDGRFYNGFTQKEIIENKTPRLGIQAWAKHGFVGRGVLIDFVSYAAKNNIEYDPLDFYAVPLKTAKQIAKECKFEFQAGDIVLLRTGFTTAFEKVSIETKKKIMAKSPFKYPGMERNFEVLGWLWNTQIAAVAGDCPGFEAWPPSEHALHQILLAGFGMPIGEMFALEELAQECEKQKRWTFMLTSEPLNVRGGVASPPNALAIM</sequence>
<dbReference type="AlphaFoldDB" id="A0A9P6GI12"/>
<protein>
    <recommendedName>
        <fullName evidence="4">Cyclase</fullName>
    </recommendedName>
</protein>
<name>A0A9P6GI12_9PLEO</name>
<dbReference type="GO" id="GO:0004061">
    <property type="term" value="F:arylformamidase activity"/>
    <property type="evidence" value="ECO:0007669"/>
    <property type="project" value="InterPro"/>
</dbReference>
<evidence type="ECO:0000313" key="3">
    <source>
        <dbReference type="Proteomes" id="UP000756921"/>
    </source>
</evidence>
<evidence type="ECO:0008006" key="4">
    <source>
        <dbReference type="Google" id="ProtNLM"/>
    </source>
</evidence>
<proteinExistence type="inferred from homology"/>
<dbReference type="GO" id="GO:0019441">
    <property type="term" value="P:L-tryptophan catabolic process to kynurenine"/>
    <property type="evidence" value="ECO:0007669"/>
    <property type="project" value="InterPro"/>
</dbReference>
<reference evidence="2" key="1">
    <citation type="journal article" date="2020" name="Mol. Plant Microbe Interact.">
        <title>Genome Sequence of the Biocontrol Agent Coniothyrium minitans strain Conio (IMI 134523).</title>
        <authorList>
            <person name="Patel D."/>
            <person name="Shittu T.A."/>
            <person name="Baroncelli R."/>
            <person name="Muthumeenakshi S."/>
            <person name="Osborne T.H."/>
            <person name="Janganan T.K."/>
            <person name="Sreenivasaprasad S."/>
        </authorList>
    </citation>
    <scope>NUCLEOTIDE SEQUENCE</scope>
    <source>
        <strain evidence="2">Conio</strain>
    </source>
</reference>
<comment type="similarity">
    <text evidence="1">Belongs to the Cyclase 1 superfamily.</text>
</comment>
<dbReference type="EMBL" id="WJXW01000006">
    <property type="protein sequence ID" value="KAF9735390.1"/>
    <property type="molecule type" value="Genomic_DNA"/>
</dbReference>
<comment type="caution">
    <text evidence="2">The sequence shown here is derived from an EMBL/GenBank/DDBJ whole genome shotgun (WGS) entry which is preliminary data.</text>
</comment>
<dbReference type="InterPro" id="IPR007325">
    <property type="entry name" value="KFase/CYL"/>
</dbReference>
<gene>
    <name evidence="2" type="ORF">PMIN01_06795</name>
</gene>
<dbReference type="PANTHER" id="PTHR34861:SF11">
    <property type="entry name" value="CYCLASE"/>
    <property type="match status" value="1"/>
</dbReference>
<dbReference type="PANTHER" id="PTHR34861">
    <property type="match status" value="1"/>
</dbReference>
<dbReference type="Proteomes" id="UP000756921">
    <property type="component" value="Unassembled WGS sequence"/>
</dbReference>
<dbReference type="Pfam" id="PF04199">
    <property type="entry name" value="Cyclase"/>
    <property type="match status" value="1"/>
</dbReference>
<organism evidence="2 3">
    <name type="scientific">Paraphaeosphaeria minitans</name>
    <dbReference type="NCBI Taxonomy" id="565426"/>
    <lineage>
        <taxon>Eukaryota</taxon>
        <taxon>Fungi</taxon>
        <taxon>Dikarya</taxon>
        <taxon>Ascomycota</taxon>
        <taxon>Pezizomycotina</taxon>
        <taxon>Dothideomycetes</taxon>
        <taxon>Pleosporomycetidae</taxon>
        <taxon>Pleosporales</taxon>
        <taxon>Massarineae</taxon>
        <taxon>Didymosphaeriaceae</taxon>
        <taxon>Paraphaeosphaeria</taxon>
    </lineage>
</organism>
<keyword evidence="3" id="KW-1185">Reference proteome</keyword>
<dbReference type="Gene3D" id="3.50.30.50">
    <property type="entry name" value="Putative cyclase"/>
    <property type="match status" value="1"/>
</dbReference>
<accession>A0A9P6GI12</accession>
<evidence type="ECO:0000313" key="2">
    <source>
        <dbReference type="EMBL" id="KAF9735390.1"/>
    </source>
</evidence>
<dbReference type="OrthoDB" id="5396at2759"/>
<dbReference type="InterPro" id="IPR037175">
    <property type="entry name" value="KFase_sf"/>
</dbReference>
<evidence type="ECO:0000256" key="1">
    <source>
        <dbReference type="ARBA" id="ARBA00007865"/>
    </source>
</evidence>
<dbReference type="SUPFAM" id="SSF102198">
    <property type="entry name" value="Putative cyclase"/>
    <property type="match status" value="1"/>
</dbReference>